<reference evidence="3" key="1">
    <citation type="journal article" date="2019" name="Int. J. Syst. Evol. Microbiol.">
        <title>The Global Catalogue of Microorganisms (GCM) 10K type strain sequencing project: providing services to taxonomists for standard genome sequencing and annotation.</title>
        <authorList>
            <consortium name="The Broad Institute Genomics Platform"/>
            <consortium name="The Broad Institute Genome Sequencing Center for Infectious Disease"/>
            <person name="Wu L."/>
            <person name="Ma J."/>
        </authorList>
    </citation>
    <scope>NUCLEOTIDE SEQUENCE [LARGE SCALE GENOMIC DNA]</scope>
    <source>
        <strain evidence="3">JCM 9687</strain>
    </source>
</reference>
<sequence length="288" mass="30190">MRDNAPAMVENSGLELLITVVVGADDDRSARDACRALLHRVGGRIVESGDCSDEEPGCWSVTIGRSAAEPDERPGPAALARAVRNFLRELGPGYSGHRVACEPPTAWTVIDEPELLGALVAGGERLLVEAWAGSVLPGGAGAGPAVDDPDEPAPEPEPVVDELDEHGRPRPRLELLVDVVTERKAGAEWPARALASRLSRNSTIVDWTERPPMVRIVLDLGPSVGAPADIVRDAVRVLGGGGWSRLQVRERSAKSRWSAAPTPPSGIAAVELSAAVPAPGAAERQPAG</sequence>
<proteinExistence type="predicted"/>
<accession>A0ABP6S1B4</accession>
<protein>
    <submittedName>
        <fullName evidence="2">Uncharacterized protein</fullName>
    </submittedName>
</protein>
<comment type="caution">
    <text evidence="2">The sequence shown here is derived from an EMBL/GenBank/DDBJ whole genome shotgun (WGS) entry which is preliminary data.</text>
</comment>
<evidence type="ECO:0000256" key="1">
    <source>
        <dbReference type="SAM" id="MobiDB-lite"/>
    </source>
</evidence>
<organism evidence="2 3">
    <name type="scientific">Saccharopolyspora gregorii</name>
    <dbReference type="NCBI Taxonomy" id="33914"/>
    <lineage>
        <taxon>Bacteria</taxon>
        <taxon>Bacillati</taxon>
        <taxon>Actinomycetota</taxon>
        <taxon>Actinomycetes</taxon>
        <taxon>Pseudonocardiales</taxon>
        <taxon>Pseudonocardiaceae</taxon>
        <taxon>Saccharopolyspora</taxon>
    </lineage>
</organism>
<feature type="region of interest" description="Disordered" evidence="1">
    <location>
        <begin position="139"/>
        <end position="165"/>
    </location>
</feature>
<keyword evidence="3" id="KW-1185">Reference proteome</keyword>
<dbReference type="EMBL" id="BAAAYK010000038">
    <property type="protein sequence ID" value="GAA3365411.1"/>
    <property type="molecule type" value="Genomic_DNA"/>
</dbReference>
<dbReference type="Proteomes" id="UP001500483">
    <property type="component" value="Unassembled WGS sequence"/>
</dbReference>
<feature type="compositionally biased region" description="Acidic residues" evidence="1">
    <location>
        <begin position="147"/>
        <end position="164"/>
    </location>
</feature>
<name>A0ABP6S1B4_9PSEU</name>
<evidence type="ECO:0000313" key="3">
    <source>
        <dbReference type="Proteomes" id="UP001500483"/>
    </source>
</evidence>
<evidence type="ECO:0000313" key="2">
    <source>
        <dbReference type="EMBL" id="GAA3365411.1"/>
    </source>
</evidence>
<gene>
    <name evidence="2" type="ORF">GCM10020366_65210</name>
</gene>